<dbReference type="AlphaFoldDB" id="A0A0C9V311"/>
<name>A0A0C9V311_SPHS4</name>
<sequence>MTFYFTTLDSSCVPILGHNWLTHYNPLIDWVLGSISFRTPIIGLSKASSNVHVASASFKQPLGQSSSTPALNISASADSVMPTPQATASVLSTPVKPSISFVNAAAYMQAAKMEGSQCFTINLEAPEISPHRPYDLNINLEDGATVPPGLIL</sequence>
<evidence type="ECO:0000313" key="2">
    <source>
        <dbReference type="Proteomes" id="UP000054279"/>
    </source>
</evidence>
<proteinExistence type="predicted"/>
<dbReference type="Proteomes" id="UP000054279">
    <property type="component" value="Unassembled WGS sequence"/>
</dbReference>
<accession>A0A0C9V311</accession>
<dbReference type="EMBL" id="KN837235">
    <property type="protein sequence ID" value="KIJ31876.1"/>
    <property type="molecule type" value="Genomic_DNA"/>
</dbReference>
<protein>
    <submittedName>
        <fullName evidence="1">Uncharacterized protein</fullName>
    </submittedName>
</protein>
<gene>
    <name evidence="1" type="ORF">M422DRAFT_266360</name>
</gene>
<organism evidence="1 2">
    <name type="scientific">Sphaerobolus stellatus (strain SS14)</name>
    <dbReference type="NCBI Taxonomy" id="990650"/>
    <lineage>
        <taxon>Eukaryota</taxon>
        <taxon>Fungi</taxon>
        <taxon>Dikarya</taxon>
        <taxon>Basidiomycota</taxon>
        <taxon>Agaricomycotina</taxon>
        <taxon>Agaricomycetes</taxon>
        <taxon>Phallomycetidae</taxon>
        <taxon>Geastrales</taxon>
        <taxon>Sphaerobolaceae</taxon>
        <taxon>Sphaerobolus</taxon>
    </lineage>
</organism>
<dbReference type="OrthoDB" id="2684341at2759"/>
<evidence type="ECO:0000313" key="1">
    <source>
        <dbReference type="EMBL" id="KIJ31876.1"/>
    </source>
</evidence>
<dbReference type="HOGENOM" id="CLU_144985_0_0_1"/>
<keyword evidence="2" id="KW-1185">Reference proteome</keyword>
<reference evidence="1 2" key="1">
    <citation type="submission" date="2014-06" db="EMBL/GenBank/DDBJ databases">
        <title>Evolutionary Origins and Diversification of the Mycorrhizal Mutualists.</title>
        <authorList>
            <consortium name="DOE Joint Genome Institute"/>
            <consortium name="Mycorrhizal Genomics Consortium"/>
            <person name="Kohler A."/>
            <person name="Kuo A."/>
            <person name="Nagy L.G."/>
            <person name="Floudas D."/>
            <person name="Copeland A."/>
            <person name="Barry K.W."/>
            <person name="Cichocki N."/>
            <person name="Veneault-Fourrey C."/>
            <person name="LaButti K."/>
            <person name="Lindquist E.A."/>
            <person name="Lipzen A."/>
            <person name="Lundell T."/>
            <person name="Morin E."/>
            <person name="Murat C."/>
            <person name="Riley R."/>
            <person name="Ohm R."/>
            <person name="Sun H."/>
            <person name="Tunlid A."/>
            <person name="Henrissat B."/>
            <person name="Grigoriev I.V."/>
            <person name="Hibbett D.S."/>
            <person name="Martin F."/>
        </authorList>
    </citation>
    <scope>NUCLEOTIDE SEQUENCE [LARGE SCALE GENOMIC DNA]</scope>
    <source>
        <strain evidence="1 2">SS14</strain>
    </source>
</reference>